<proteinExistence type="predicted"/>
<evidence type="ECO:0000259" key="3">
    <source>
        <dbReference type="PROSITE" id="PS51253"/>
    </source>
</evidence>
<name>A0A6P3V4P7_BOMIM</name>
<dbReference type="RefSeq" id="XP_012248075.1">
    <property type="nucleotide sequence ID" value="XM_012392652.1"/>
</dbReference>
<dbReference type="Proteomes" id="UP000515180">
    <property type="component" value="Unplaced"/>
</dbReference>
<dbReference type="InterPro" id="IPR009057">
    <property type="entry name" value="Homeodomain-like_sf"/>
</dbReference>
<dbReference type="PANTHER" id="PTHR19303">
    <property type="entry name" value="TRANSPOSON"/>
    <property type="match status" value="1"/>
</dbReference>
<dbReference type="GO" id="GO:0003677">
    <property type="term" value="F:DNA binding"/>
    <property type="evidence" value="ECO:0007669"/>
    <property type="project" value="UniProtKB-KW"/>
</dbReference>
<dbReference type="SMART" id="SM00674">
    <property type="entry name" value="CENPB"/>
    <property type="match status" value="1"/>
</dbReference>
<dbReference type="InterPro" id="IPR006600">
    <property type="entry name" value="HTH_CenpB_DNA-bd_dom"/>
</dbReference>
<dbReference type="InterPro" id="IPR050863">
    <property type="entry name" value="CenT-Element_Derived"/>
</dbReference>
<comment type="subcellular location">
    <subcellularLocation>
        <location evidence="1">Nucleus</location>
    </subcellularLocation>
</comment>
<dbReference type="InterPro" id="IPR004875">
    <property type="entry name" value="DDE_SF_endonuclease_dom"/>
</dbReference>
<sequence length="479" mass="54597">MAGKRTLGMLSIAEKYDITQMIKRGETRKNIKEQYNISSRTLDVIRDNRAQIIEEFRNNLARPSTSKIAFTKDEANENFETTLRQWYVRYRNKNITITNEILGSKARELSTKFRGTANFQGGSTWLTNFKKRYGLREGDKAEDLEIGNEDEANKCKAQIKNLLQSGEYTLDNIYNADCLGILWTAVPQQTVMYKPSLKMSSPHGEKVTILLGANATGSHQLPVLVVGTKVNPPCLKSFRILTSIYRASALPIIDSNLFDEWFDICFLKSVRERQQEKGRRMKTLLLLDNVFPHHETGIVSTKDELVKIMYLSCDAAPLIQPMDHGIIECFKRKCQIQLLKTLVPCTEPSTKEAVVNDHYDLNMWDCCRMASHAWTNVSTSILKNAWDNLLKDEGGQSLEELEIRQDIDKALEELSKIPGCERCDSIAVMNWFDTNKKYAAPLVDVNSALMQFINATMDTEANKPTDEKFEDILDDSSYL</sequence>
<dbReference type="Gene3D" id="1.10.10.60">
    <property type="entry name" value="Homeodomain-like"/>
    <property type="match status" value="1"/>
</dbReference>
<evidence type="ECO:0000256" key="2">
    <source>
        <dbReference type="ARBA" id="ARBA00023125"/>
    </source>
</evidence>
<dbReference type="PROSITE" id="PS51253">
    <property type="entry name" value="HTH_CENPB"/>
    <property type="match status" value="1"/>
</dbReference>
<protein>
    <submittedName>
        <fullName evidence="5">Jerky protein homolog</fullName>
    </submittedName>
</protein>
<keyword evidence="4" id="KW-1185">Reference proteome</keyword>
<evidence type="ECO:0000313" key="4">
    <source>
        <dbReference type="Proteomes" id="UP000515180"/>
    </source>
</evidence>
<reference evidence="5" key="1">
    <citation type="submission" date="2025-08" db="UniProtKB">
        <authorList>
            <consortium name="RefSeq"/>
        </authorList>
    </citation>
    <scope>IDENTIFICATION</scope>
</reference>
<feature type="domain" description="HTH CENPB-type" evidence="3">
    <location>
        <begin position="67"/>
        <end position="139"/>
    </location>
</feature>
<evidence type="ECO:0000256" key="1">
    <source>
        <dbReference type="ARBA" id="ARBA00004123"/>
    </source>
</evidence>
<dbReference type="PANTHER" id="PTHR19303:SF73">
    <property type="entry name" value="PROTEIN PDC2"/>
    <property type="match status" value="1"/>
</dbReference>
<dbReference type="AlphaFoldDB" id="A0A6P3V4P7"/>
<evidence type="ECO:0000313" key="5">
    <source>
        <dbReference type="RefSeq" id="XP_012248075.1"/>
    </source>
</evidence>
<dbReference type="Pfam" id="PF03221">
    <property type="entry name" value="HTH_Tnp_Tc5"/>
    <property type="match status" value="1"/>
</dbReference>
<dbReference type="GeneID" id="105681636"/>
<dbReference type="OMA" id="CRMASHA"/>
<dbReference type="GO" id="GO:0005634">
    <property type="term" value="C:nucleus"/>
    <property type="evidence" value="ECO:0007669"/>
    <property type="project" value="UniProtKB-SubCell"/>
</dbReference>
<dbReference type="OrthoDB" id="7698582at2759"/>
<dbReference type="KEGG" id="bim:105681636"/>
<organism evidence="4 5">
    <name type="scientific">Bombus impatiens</name>
    <name type="common">Bumblebee</name>
    <dbReference type="NCBI Taxonomy" id="132113"/>
    <lineage>
        <taxon>Eukaryota</taxon>
        <taxon>Metazoa</taxon>
        <taxon>Ecdysozoa</taxon>
        <taxon>Arthropoda</taxon>
        <taxon>Hexapoda</taxon>
        <taxon>Insecta</taxon>
        <taxon>Pterygota</taxon>
        <taxon>Neoptera</taxon>
        <taxon>Endopterygota</taxon>
        <taxon>Hymenoptera</taxon>
        <taxon>Apocrita</taxon>
        <taxon>Aculeata</taxon>
        <taxon>Apoidea</taxon>
        <taxon>Anthophila</taxon>
        <taxon>Apidae</taxon>
        <taxon>Bombus</taxon>
        <taxon>Pyrobombus</taxon>
    </lineage>
</organism>
<accession>A0A6P3V4P7</accession>
<dbReference type="SUPFAM" id="SSF46689">
    <property type="entry name" value="Homeodomain-like"/>
    <property type="match status" value="1"/>
</dbReference>
<keyword evidence="2" id="KW-0238">DNA-binding</keyword>
<dbReference type="Pfam" id="PF03184">
    <property type="entry name" value="DDE_1"/>
    <property type="match status" value="1"/>
</dbReference>
<gene>
    <name evidence="5" type="primary">LOC105681636</name>
</gene>